<feature type="transmembrane region" description="Helical" evidence="2">
    <location>
        <begin position="34"/>
        <end position="52"/>
    </location>
</feature>
<dbReference type="EMBL" id="JARKHS020035155">
    <property type="protein sequence ID" value="KAK8757472.1"/>
    <property type="molecule type" value="Genomic_DNA"/>
</dbReference>
<dbReference type="Proteomes" id="UP001321473">
    <property type="component" value="Unassembled WGS sequence"/>
</dbReference>
<evidence type="ECO:0000256" key="1">
    <source>
        <dbReference type="SAM" id="MobiDB-lite"/>
    </source>
</evidence>
<keyword evidence="2" id="KW-1133">Transmembrane helix</keyword>
<accession>A0AAQ4D4T2</accession>
<keyword evidence="4" id="KW-1185">Reference proteome</keyword>
<protein>
    <submittedName>
        <fullName evidence="3">Uncharacterized protein</fullName>
    </submittedName>
</protein>
<dbReference type="AlphaFoldDB" id="A0AAQ4D4T2"/>
<gene>
    <name evidence="3" type="ORF">V5799_004889</name>
</gene>
<organism evidence="3 4">
    <name type="scientific">Amblyomma americanum</name>
    <name type="common">Lone star tick</name>
    <dbReference type="NCBI Taxonomy" id="6943"/>
    <lineage>
        <taxon>Eukaryota</taxon>
        <taxon>Metazoa</taxon>
        <taxon>Ecdysozoa</taxon>
        <taxon>Arthropoda</taxon>
        <taxon>Chelicerata</taxon>
        <taxon>Arachnida</taxon>
        <taxon>Acari</taxon>
        <taxon>Parasitiformes</taxon>
        <taxon>Ixodida</taxon>
        <taxon>Ixodoidea</taxon>
        <taxon>Ixodidae</taxon>
        <taxon>Amblyomminae</taxon>
        <taxon>Amblyomma</taxon>
    </lineage>
</organism>
<name>A0AAQ4D4T2_AMBAM</name>
<proteinExistence type="predicted"/>
<feature type="compositionally biased region" description="Low complexity" evidence="1">
    <location>
        <begin position="62"/>
        <end position="71"/>
    </location>
</feature>
<comment type="caution">
    <text evidence="3">The sequence shown here is derived from an EMBL/GenBank/DDBJ whole genome shotgun (WGS) entry which is preliminary data.</text>
</comment>
<keyword evidence="2" id="KW-0472">Membrane</keyword>
<reference evidence="3 4" key="1">
    <citation type="journal article" date="2023" name="Arcadia Sci">
        <title>De novo assembly of a long-read Amblyomma americanum tick genome.</title>
        <authorList>
            <person name="Chou S."/>
            <person name="Poskanzer K.E."/>
            <person name="Rollins M."/>
            <person name="Thuy-Boun P.S."/>
        </authorList>
    </citation>
    <scope>NUCLEOTIDE SEQUENCE [LARGE SCALE GENOMIC DNA]</scope>
    <source>
        <strain evidence="3">F_SG_1</strain>
        <tissue evidence="3">Salivary glands</tissue>
    </source>
</reference>
<evidence type="ECO:0000313" key="3">
    <source>
        <dbReference type="EMBL" id="KAK8757472.1"/>
    </source>
</evidence>
<evidence type="ECO:0000313" key="4">
    <source>
        <dbReference type="Proteomes" id="UP001321473"/>
    </source>
</evidence>
<feature type="region of interest" description="Disordered" evidence="1">
    <location>
        <begin position="62"/>
        <end position="87"/>
    </location>
</feature>
<keyword evidence="2" id="KW-0812">Transmembrane</keyword>
<evidence type="ECO:0000256" key="2">
    <source>
        <dbReference type="SAM" id="Phobius"/>
    </source>
</evidence>
<sequence>MGMYDEQDEMINRLVDRRPACASRNMYRSGDYDFVILLAFLAAVIVVFVLFFQYDFGHRLRPSPAAPSSSATPKGTAQNSRMHREAQKDLAGPVGVVPLEDAAGEALVSEQTLRQRRLERELLVELRAGSDDGSMRWPLRLWRSCTATSGEPHSHDVLRTILASHGLAGFPFGAAHHAKDLAATAAKYAPKIRTLIPDDEAVFARSVAHGVGDSSSPKICGRNSLIEQALVDLAGERAGVDDFVPTTVRQLRNSPHWNWTTFLRIALRDVTGVGARTPVLVKGRPFERRFTEVVEKFGSPSLHNYLALRCGQRLLML</sequence>